<dbReference type="InterPro" id="IPR011050">
    <property type="entry name" value="Pectin_lyase_fold/virulence"/>
</dbReference>
<reference evidence="2 3" key="1">
    <citation type="journal article" date="2016" name="Front. Microbiol.">
        <title>Fuerstia marisgermanicae gen. nov., sp. nov., an Unusual Member of the Phylum Planctomycetes from the German Wadden Sea.</title>
        <authorList>
            <person name="Kohn T."/>
            <person name="Heuer A."/>
            <person name="Jogler M."/>
            <person name="Vollmers J."/>
            <person name="Boedeker C."/>
            <person name="Bunk B."/>
            <person name="Rast P."/>
            <person name="Borchert D."/>
            <person name="Glockner I."/>
            <person name="Freese H.M."/>
            <person name="Klenk H.P."/>
            <person name="Overmann J."/>
            <person name="Kaster A.K."/>
            <person name="Rohde M."/>
            <person name="Wiegand S."/>
            <person name="Jogler C."/>
        </authorList>
    </citation>
    <scope>NUCLEOTIDE SEQUENCE [LARGE SCALE GENOMIC DNA]</scope>
    <source>
        <strain evidence="2 3">NH11</strain>
    </source>
</reference>
<evidence type="ECO:0000313" key="2">
    <source>
        <dbReference type="EMBL" id="APZ94906.1"/>
    </source>
</evidence>
<dbReference type="InterPro" id="IPR039448">
    <property type="entry name" value="Beta_helix"/>
</dbReference>
<evidence type="ECO:0000313" key="3">
    <source>
        <dbReference type="Proteomes" id="UP000187735"/>
    </source>
</evidence>
<dbReference type="KEGG" id="fmr:Fuma_04557"/>
<proteinExistence type="predicted"/>
<sequence>MEQRPSITVGNKDAVLVGSDNRVLQAAVDYVAALGGGTVEIGPGEFLMHDSLHLRSNVTVRGTEGETILRKAKGVRSPLALDGDFGEQQLTVKNAEGFEVGHGVAIRDDRSGGFHTTVARITGRTGNTFSIDKPLMADCMVRGNARAATVFPVVSGYDVQGVRIENLTIEGNKDQNIALNGCRGAGIFLYRGFGTTISNCTVRNYNGDGISFQQSNDVTVQHCVSEGNTQLGFHPGSGSQRPQVTANVARNNGTDGLFLCWRVRHGVFANNELEGNGRYGISIGHKDTDNLLEANHVRLNGEDGIHFRNETFGMAAHRNRLKDNVIEDNGTKGSGAGIRVRGETDGLIFENNQIRDTRSAESQTQTTGILIDKQAGRVTLKKNQITAKTAIDDKRDE</sequence>
<dbReference type="InterPro" id="IPR006626">
    <property type="entry name" value="PbH1"/>
</dbReference>
<gene>
    <name evidence="2" type="ORF">Fuma_04557</name>
</gene>
<accession>A0A1P8WLG2</accession>
<feature type="domain" description="Right handed beta helix" evidence="1">
    <location>
        <begin position="185"/>
        <end position="354"/>
    </location>
</feature>
<dbReference type="InterPro" id="IPR022441">
    <property type="entry name" value="Para_beta_helix_rpt-2"/>
</dbReference>
<keyword evidence="3" id="KW-1185">Reference proteome</keyword>
<dbReference type="SMART" id="SM00710">
    <property type="entry name" value="PbH1"/>
    <property type="match status" value="8"/>
</dbReference>
<dbReference type="SUPFAM" id="SSF51126">
    <property type="entry name" value="Pectin lyase-like"/>
    <property type="match status" value="1"/>
</dbReference>
<dbReference type="NCBIfam" id="TIGR03804">
    <property type="entry name" value="para_beta_helix"/>
    <property type="match status" value="1"/>
</dbReference>
<protein>
    <submittedName>
        <fullName evidence="2">Nitrous oxide reductase family maturation protein</fullName>
    </submittedName>
</protein>
<dbReference type="EMBL" id="CP017641">
    <property type="protein sequence ID" value="APZ94906.1"/>
    <property type="molecule type" value="Genomic_DNA"/>
</dbReference>
<name>A0A1P8WLG2_9PLAN</name>
<dbReference type="InterPro" id="IPR012334">
    <property type="entry name" value="Pectin_lyas_fold"/>
</dbReference>
<dbReference type="Proteomes" id="UP000187735">
    <property type="component" value="Chromosome"/>
</dbReference>
<evidence type="ECO:0000259" key="1">
    <source>
        <dbReference type="Pfam" id="PF13229"/>
    </source>
</evidence>
<dbReference type="Pfam" id="PF13229">
    <property type="entry name" value="Beta_helix"/>
    <property type="match status" value="1"/>
</dbReference>
<organism evidence="2 3">
    <name type="scientific">Fuerstiella marisgermanici</name>
    <dbReference type="NCBI Taxonomy" id="1891926"/>
    <lineage>
        <taxon>Bacteria</taxon>
        <taxon>Pseudomonadati</taxon>
        <taxon>Planctomycetota</taxon>
        <taxon>Planctomycetia</taxon>
        <taxon>Planctomycetales</taxon>
        <taxon>Planctomycetaceae</taxon>
        <taxon>Fuerstiella</taxon>
    </lineage>
</organism>
<dbReference type="Gene3D" id="2.160.20.10">
    <property type="entry name" value="Single-stranded right-handed beta-helix, Pectin lyase-like"/>
    <property type="match status" value="1"/>
</dbReference>
<dbReference type="AlphaFoldDB" id="A0A1P8WLG2"/>